<protein>
    <submittedName>
        <fullName evidence="2">Uncharacterized protein</fullName>
    </submittedName>
</protein>
<feature type="region of interest" description="Disordered" evidence="1">
    <location>
        <begin position="58"/>
        <end position="193"/>
    </location>
</feature>
<feature type="compositionally biased region" description="Low complexity" evidence="1">
    <location>
        <begin position="147"/>
        <end position="162"/>
    </location>
</feature>
<feature type="non-terminal residue" evidence="2">
    <location>
        <position position="1"/>
    </location>
</feature>
<accession>S8E6U1</accession>
<organism evidence="2 3">
    <name type="scientific">Genlisea aurea</name>
    <dbReference type="NCBI Taxonomy" id="192259"/>
    <lineage>
        <taxon>Eukaryota</taxon>
        <taxon>Viridiplantae</taxon>
        <taxon>Streptophyta</taxon>
        <taxon>Embryophyta</taxon>
        <taxon>Tracheophyta</taxon>
        <taxon>Spermatophyta</taxon>
        <taxon>Magnoliopsida</taxon>
        <taxon>eudicotyledons</taxon>
        <taxon>Gunneridae</taxon>
        <taxon>Pentapetalae</taxon>
        <taxon>asterids</taxon>
        <taxon>lamiids</taxon>
        <taxon>Lamiales</taxon>
        <taxon>Lentibulariaceae</taxon>
        <taxon>Genlisea</taxon>
    </lineage>
</organism>
<sequence length="193" mass="20746">VPGFSPVWMSNQLLNEDEAWVSGISGHEKPLPVKRKASMGYNSYNFISEQQIFPNKRPVYSEDGLSSSGVLQQPSPMGTGSASPNTRFPALHSQSTVSKKPLLADAVTAKSGFQREQPVKKQATQRQSASKTKQESSESVRSKMRESLAAALALTSPSSNKTLDAKKDQDDDTLTDKTSGVTNASEPTPTMAG</sequence>
<name>S8E6U1_9LAMI</name>
<dbReference type="AlphaFoldDB" id="S8E6U1"/>
<gene>
    <name evidence="2" type="ORF">M569_06646</name>
</gene>
<proteinExistence type="predicted"/>
<feature type="compositionally biased region" description="Basic and acidic residues" evidence="1">
    <location>
        <begin position="132"/>
        <end position="146"/>
    </location>
</feature>
<dbReference type="EMBL" id="AUSU01002774">
    <property type="protein sequence ID" value="EPS68127.1"/>
    <property type="molecule type" value="Genomic_DNA"/>
</dbReference>
<feature type="compositionally biased region" description="Polar residues" evidence="1">
    <location>
        <begin position="179"/>
        <end position="193"/>
    </location>
</feature>
<evidence type="ECO:0000313" key="2">
    <source>
        <dbReference type="EMBL" id="EPS68127.1"/>
    </source>
</evidence>
<evidence type="ECO:0000256" key="1">
    <source>
        <dbReference type="SAM" id="MobiDB-lite"/>
    </source>
</evidence>
<comment type="caution">
    <text evidence="2">The sequence shown here is derived from an EMBL/GenBank/DDBJ whole genome shotgun (WGS) entry which is preliminary data.</text>
</comment>
<feature type="compositionally biased region" description="Polar residues" evidence="1">
    <location>
        <begin position="64"/>
        <end position="98"/>
    </location>
</feature>
<keyword evidence="3" id="KW-1185">Reference proteome</keyword>
<reference evidence="2 3" key="1">
    <citation type="journal article" date="2013" name="BMC Genomics">
        <title>The miniature genome of a carnivorous plant Genlisea aurea contains a low number of genes and short non-coding sequences.</title>
        <authorList>
            <person name="Leushkin E.V."/>
            <person name="Sutormin R.A."/>
            <person name="Nabieva E.R."/>
            <person name="Penin A.A."/>
            <person name="Kondrashov A.S."/>
            <person name="Logacheva M.D."/>
        </authorList>
    </citation>
    <scope>NUCLEOTIDE SEQUENCE [LARGE SCALE GENOMIC DNA]</scope>
</reference>
<feature type="non-terminal residue" evidence="2">
    <location>
        <position position="193"/>
    </location>
</feature>
<evidence type="ECO:0000313" key="3">
    <source>
        <dbReference type="Proteomes" id="UP000015453"/>
    </source>
</evidence>
<feature type="compositionally biased region" description="Polar residues" evidence="1">
    <location>
        <begin position="122"/>
        <end position="131"/>
    </location>
</feature>
<dbReference type="Proteomes" id="UP000015453">
    <property type="component" value="Unassembled WGS sequence"/>
</dbReference>